<evidence type="ECO:0000256" key="3">
    <source>
        <dbReference type="ARBA" id="ARBA00022741"/>
    </source>
</evidence>
<keyword evidence="4" id="KW-0067">ATP-binding</keyword>
<dbReference type="CDD" id="cd05943">
    <property type="entry name" value="AACS"/>
    <property type="match status" value="1"/>
</dbReference>
<evidence type="ECO:0000313" key="9">
    <source>
        <dbReference type="Proteomes" id="UP001597337"/>
    </source>
</evidence>
<gene>
    <name evidence="8" type="ORF">ACFSJC_01490</name>
</gene>
<dbReference type="NCBIfam" id="TIGR01217">
    <property type="entry name" value="ac_ac_CoA_syn"/>
    <property type="match status" value="1"/>
</dbReference>
<keyword evidence="3" id="KW-0547">Nucleotide-binding</keyword>
<reference evidence="9" key="1">
    <citation type="journal article" date="2019" name="Int. J. Syst. Evol. Microbiol.">
        <title>The Global Catalogue of Microorganisms (GCM) 10K type strain sequencing project: providing services to taxonomists for standard genome sequencing and annotation.</title>
        <authorList>
            <consortium name="The Broad Institute Genomics Platform"/>
            <consortium name="The Broad Institute Genome Sequencing Center for Infectious Disease"/>
            <person name="Wu L."/>
            <person name="Ma J."/>
        </authorList>
    </citation>
    <scope>NUCLEOTIDE SEQUENCE [LARGE SCALE GENOMIC DNA]</scope>
    <source>
        <strain evidence="9">KACC 12597</strain>
    </source>
</reference>
<evidence type="ECO:0000259" key="7">
    <source>
        <dbReference type="Pfam" id="PF16177"/>
    </source>
</evidence>
<dbReference type="InterPro" id="IPR045851">
    <property type="entry name" value="AMP-bd_C_sf"/>
</dbReference>
<feature type="domain" description="Acetyl-coenzyme A synthetase N-terminal" evidence="7">
    <location>
        <begin position="42"/>
        <end position="95"/>
    </location>
</feature>
<dbReference type="PANTHER" id="PTHR42921">
    <property type="entry name" value="ACETOACETYL-COA SYNTHETASE"/>
    <property type="match status" value="1"/>
</dbReference>
<dbReference type="EMBL" id="JBHUHX010000003">
    <property type="protein sequence ID" value="MFD2110510.1"/>
    <property type="molecule type" value="Genomic_DNA"/>
</dbReference>
<name>A0ABW4Y469_9GAMM</name>
<evidence type="ECO:0000256" key="1">
    <source>
        <dbReference type="ARBA" id="ARBA00006432"/>
    </source>
</evidence>
<dbReference type="InterPro" id="IPR032387">
    <property type="entry name" value="ACAS_N"/>
</dbReference>
<dbReference type="PROSITE" id="PS00455">
    <property type="entry name" value="AMP_BINDING"/>
    <property type="match status" value="1"/>
</dbReference>
<keyword evidence="2 8" id="KW-0436">Ligase</keyword>
<proteinExistence type="inferred from homology"/>
<evidence type="ECO:0000259" key="5">
    <source>
        <dbReference type="Pfam" id="PF00501"/>
    </source>
</evidence>
<protein>
    <submittedName>
        <fullName evidence="8">Acetoacetate--CoA ligase</fullName>
        <ecNumber evidence="8">6.2.1.16</ecNumber>
    </submittedName>
</protein>
<dbReference type="Pfam" id="PF13193">
    <property type="entry name" value="AMP-binding_C"/>
    <property type="match status" value="1"/>
</dbReference>
<accession>A0ABW4Y469</accession>
<dbReference type="PANTHER" id="PTHR42921:SF1">
    <property type="entry name" value="ACETOACETYL-COA SYNTHETASE"/>
    <property type="match status" value="1"/>
</dbReference>
<dbReference type="Pfam" id="PF00501">
    <property type="entry name" value="AMP-binding"/>
    <property type="match status" value="1"/>
</dbReference>
<dbReference type="InterPro" id="IPR020845">
    <property type="entry name" value="AMP-binding_CS"/>
</dbReference>
<evidence type="ECO:0000313" key="8">
    <source>
        <dbReference type="EMBL" id="MFD2110510.1"/>
    </source>
</evidence>
<sequence>MPSPTDQPIWTPSASRIAAANITTFRLTAAARWGLDLPDQASLHAWSVASPEQFWISVWEDGGVIGERGERVLIDADRMPGARWFPDARLNYAENLLRRRDAGDAVVFWGEDRVKRRLSHDALYLEVAHLAAALRGLGVEPGDRVAAYLPNLPETLIALLATASIGAVFTSASPDFGAQGVVDRFGQVQPKVLIASDGYFYGGKTIDCLGKLAEIVERLPTLRRVLVVPYVQSDPDLSAIGQAETLAAFVEPYRDVAEIRFEPLPFDHPLFIVYSSGTTGVPKCILHGVGGILLQHLKEHRLHCDIQPGDRVFYYTTCGWMMWNWLMSGLASGATLLLYDGSPFAGDGRILFDYADAEGMTHFGTSAKFLDAAAKQGLEPRATHGLRALRVMTSTGSPLMPEGFDYVHTRIKPDLQLASISGGTDILSCFVLGNPALPVWRGEIQCRGLGMAVDVWDDDGNPLRGAKGELVCTRPFPSMPLGFWSDADGSRYQAAYFERFPGVWCHGDFCEITAHGGLVIHGRSDATLNPGGVRIGTAEIYRQVERLEAVVESLVIGQDWPPERPTDVRLVLFVKLRDGLSLDEALAERIRRTIRDNATARHVPARIIQVPDMPRTRSGKLVELAVRNLVHGRAVSNREALANPEALDHFRNRTELAF</sequence>
<keyword evidence="9" id="KW-1185">Reference proteome</keyword>
<feature type="domain" description="AMP-binding enzyme C-terminal" evidence="6">
    <location>
        <begin position="546"/>
        <end position="620"/>
    </location>
</feature>
<evidence type="ECO:0000259" key="6">
    <source>
        <dbReference type="Pfam" id="PF13193"/>
    </source>
</evidence>
<dbReference type="InterPro" id="IPR000873">
    <property type="entry name" value="AMP-dep_synth/lig_dom"/>
</dbReference>
<dbReference type="RefSeq" id="WP_386022170.1">
    <property type="nucleotide sequence ID" value="NZ_JBHUHX010000003.1"/>
</dbReference>
<feature type="domain" description="AMP-dependent synthetase/ligase" evidence="5">
    <location>
        <begin position="105"/>
        <end position="475"/>
    </location>
</feature>
<dbReference type="EC" id="6.2.1.16" evidence="8"/>
<evidence type="ECO:0000256" key="2">
    <source>
        <dbReference type="ARBA" id="ARBA00022598"/>
    </source>
</evidence>
<dbReference type="GO" id="GO:0030729">
    <property type="term" value="F:acetoacetate-CoA ligase activity"/>
    <property type="evidence" value="ECO:0007669"/>
    <property type="project" value="UniProtKB-EC"/>
</dbReference>
<dbReference type="InterPro" id="IPR005914">
    <property type="entry name" value="Acac_CoA_synth"/>
</dbReference>
<dbReference type="Proteomes" id="UP001597337">
    <property type="component" value="Unassembled WGS sequence"/>
</dbReference>
<dbReference type="InterPro" id="IPR042099">
    <property type="entry name" value="ANL_N_sf"/>
</dbReference>
<dbReference type="NCBIfam" id="NF002937">
    <property type="entry name" value="PRK03584.1"/>
    <property type="match status" value="1"/>
</dbReference>
<dbReference type="InterPro" id="IPR025110">
    <property type="entry name" value="AMP-bd_C"/>
</dbReference>
<comment type="similarity">
    <text evidence="1">Belongs to the ATP-dependent AMP-binding enzyme family.</text>
</comment>
<dbReference type="SUPFAM" id="SSF56801">
    <property type="entry name" value="Acetyl-CoA synthetase-like"/>
    <property type="match status" value="1"/>
</dbReference>
<organism evidence="8 9">
    <name type="scientific">Thiorhodococcus fuscus</name>
    <dbReference type="NCBI Taxonomy" id="527200"/>
    <lineage>
        <taxon>Bacteria</taxon>
        <taxon>Pseudomonadati</taxon>
        <taxon>Pseudomonadota</taxon>
        <taxon>Gammaproteobacteria</taxon>
        <taxon>Chromatiales</taxon>
        <taxon>Chromatiaceae</taxon>
        <taxon>Thiorhodococcus</taxon>
    </lineage>
</organism>
<dbReference type="Gene3D" id="3.40.50.12780">
    <property type="entry name" value="N-terminal domain of ligase-like"/>
    <property type="match status" value="1"/>
</dbReference>
<evidence type="ECO:0000256" key="4">
    <source>
        <dbReference type="ARBA" id="ARBA00022840"/>
    </source>
</evidence>
<dbReference type="Gene3D" id="3.30.300.30">
    <property type="match status" value="1"/>
</dbReference>
<dbReference type="Pfam" id="PF16177">
    <property type="entry name" value="ACAS_N"/>
    <property type="match status" value="1"/>
</dbReference>
<comment type="caution">
    <text evidence="8">The sequence shown here is derived from an EMBL/GenBank/DDBJ whole genome shotgun (WGS) entry which is preliminary data.</text>
</comment>